<dbReference type="SMART" id="SM00248">
    <property type="entry name" value="ANK"/>
    <property type="match status" value="4"/>
</dbReference>
<dbReference type="Gene3D" id="1.25.40.20">
    <property type="entry name" value="Ankyrin repeat-containing domain"/>
    <property type="match status" value="3"/>
</dbReference>
<dbReference type="PANTHER" id="PTHR24172:SF4">
    <property type="entry name" value="ANK_REP_REGION DOMAIN-CONTAINING PROTEIN"/>
    <property type="match status" value="1"/>
</dbReference>
<organism evidence="1 2">
    <name type="scientific">Mizuhopecten yessoensis</name>
    <name type="common">Japanese scallop</name>
    <name type="synonym">Patinopecten yessoensis</name>
    <dbReference type="NCBI Taxonomy" id="6573"/>
    <lineage>
        <taxon>Eukaryota</taxon>
        <taxon>Metazoa</taxon>
        <taxon>Spiralia</taxon>
        <taxon>Lophotrochozoa</taxon>
        <taxon>Mollusca</taxon>
        <taxon>Bivalvia</taxon>
        <taxon>Autobranchia</taxon>
        <taxon>Pteriomorphia</taxon>
        <taxon>Pectinida</taxon>
        <taxon>Pectinoidea</taxon>
        <taxon>Pectinidae</taxon>
        <taxon>Mizuhopecten</taxon>
    </lineage>
</organism>
<keyword evidence="2" id="KW-1185">Reference proteome</keyword>
<dbReference type="InterPro" id="IPR036770">
    <property type="entry name" value="Ankyrin_rpt-contain_sf"/>
</dbReference>
<evidence type="ECO:0008006" key="3">
    <source>
        <dbReference type="Google" id="ProtNLM"/>
    </source>
</evidence>
<dbReference type="EMBL" id="NEDP02001165">
    <property type="protein sequence ID" value="OWF54003.1"/>
    <property type="molecule type" value="Genomic_DNA"/>
</dbReference>
<dbReference type="OrthoDB" id="432281at2759"/>
<name>A0A210QYZ7_MIZYE</name>
<evidence type="ECO:0000313" key="1">
    <source>
        <dbReference type="EMBL" id="OWF54003.1"/>
    </source>
</evidence>
<accession>A0A210QYZ7</accession>
<dbReference type="SUPFAM" id="SSF48403">
    <property type="entry name" value="Ankyrin repeat"/>
    <property type="match status" value="1"/>
</dbReference>
<comment type="caution">
    <text evidence="1">The sequence shown here is derived from an EMBL/GenBank/DDBJ whole genome shotgun (WGS) entry which is preliminary data.</text>
</comment>
<dbReference type="Proteomes" id="UP000242188">
    <property type="component" value="Unassembled WGS sequence"/>
</dbReference>
<dbReference type="PANTHER" id="PTHR24172">
    <property type="entry name" value="ANK_REP_REGION DOMAIN-CONTAINING PROTEIN"/>
    <property type="match status" value="1"/>
</dbReference>
<proteinExistence type="predicted"/>
<evidence type="ECO:0000313" key="2">
    <source>
        <dbReference type="Proteomes" id="UP000242188"/>
    </source>
</evidence>
<dbReference type="InterPro" id="IPR002110">
    <property type="entry name" value="Ankyrin_rpt"/>
</dbReference>
<reference evidence="1 2" key="1">
    <citation type="journal article" date="2017" name="Nat. Ecol. Evol.">
        <title>Scallop genome provides insights into evolution of bilaterian karyotype and development.</title>
        <authorList>
            <person name="Wang S."/>
            <person name="Zhang J."/>
            <person name="Jiao W."/>
            <person name="Li J."/>
            <person name="Xun X."/>
            <person name="Sun Y."/>
            <person name="Guo X."/>
            <person name="Huan P."/>
            <person name="Dong B."/>
            <person name="Zhang L."/>
            <person name="Hu X."/>
            <person name="Sun X."/>
            <person name="Wang J."/>
            <person name="Zhao C."/>
            <person name="Wang Y."/>
            <person name="Wang D."/>
            <person name="Huang X."/>
            <person name="Wang R."/>
            <person name="Lv J."/>
            <person name="Li Y."/>
            <person name="Zhang Z."/>
            <person name="Liu B."/>
            <person name="Lu W."/>
            <person name="Hui Y."/>
            <person name="Liang J."/>
            <person name="Zhou Z."/>
            <person name="Hou R."/>
            <person name="Li X."/>
            <person name="Liu Y."/>
            <person name="Li H."/>
            <person name="Ning X."/>
            <person name="Lin Y."/>
            <person name="Zhao L."/>
            <person name="Xing Q."/>
            <person name="Dou J."/>
            <person name="Li Y."/>
            <person name="Mao J."/>
            <person name="Guo H."/>
            <person name="Dou H."/>
            <person name="Li T."/>
            <person name="Mu C."/>
            <person name="Jiang W."/>
            <person name="Fu Q."/>
            <person name="Fu X."/>
            <person name="Miao Y."/>
            <person name="Liu J."/>
            <person name="Yu Q."/>
            <person name="Li R."/>
            <person name="Liao H."/>
            <person name="Li X."/>
            <person name="Kong Y."/>
            <person name="Jiang Z."/>
            <person name="Chourrout D."/>
            <person name="Li R."/>
            <person name="Bao Z."/>
        </authorList>
    </citation>
    <scope>NUCLEOTIDE SEQUENCE [LARGE SCALE GENOMIC DNA]</scope>
    <source>
        <strain evidence="1 2">PY_sf001</strain>
    </source>
</reference>
<dbReference type="Pfam" id="PF12796">
    <property type="entry name" value="Ank_2"/>
    <property type="match status" value="1"/>
</dbReference>
<dbReference type="AlphaFoldDB" id="A0A210QYZ7"/>
<protein>
    <recommendedName>
        <fullName evidence="3">Ankyrin repeat protein</fullName>
    </recommendedName>
</protein>
<sequence length="712" mass="81485">MVRLRDTRIYKILAGGCMSEISSECIKHVQSGKNINLRDEGTGETYLHLLADYVDRFRCPQGTIVIYIMACKGIDLDILDNEGDTFLHRIMRKPYTYRAVVAVIRCGADPLVKNKEGLTPRDVLLQTKPEGWEETLHWFNKFSPGLYRAMMEAKPDRALVEKLLKYLCRTSVVKNGKLVCLKTIAKQNIRDLDLVELLEKYENTIEFALALFTGKDLALRYFFKDVPNAMDNIDINITDHSYQYRYPDYPEVPLPILAALWEGSMEENVAVLLEMGVDTSVLFSYNPDVEPPKPLFFQVLSGVVKPTDSIIHRVLEASDMSVRNQDGQTIVYEAIARDYPDNFIISLFKYGVNIASRDKHGRTARDYAEFIQKPRYCRLIDTCVVEMVKECNIEGVRNLIRHGYDHLLDVRDRQTGNSVIDIGRCRSSAMDDLLNKAGAVKEHICKMFQKTESGSLGELQRLMGRKYAPAVDRCGRTVLHIAIFNGKNDVISYLANNFSQLLNAQDNFGRTPLHYAQLFMEGDPFLSTITKLGDMRIRDVQGLTPHQYRYEVSGERTFSLLKKAVQEMAIEVFLSQTQFNRSMKAAIQKEDLMTIHRLLRGLRVHGDISRHSALLFSCIEWDKENAAIQLIREGLSTDIFKQYKKCDPNNTECAICECSHTMTSFREKAEELKRRQVLQLLDQIQMTSDMKKDPLSPRATPDVSNFEKFGHV</sequence>
<gene>
    <name evidence="1" type="ORF">KP79_PYT15317</name>
</gene>